<proteinExistence type="inferred from homology"/>
<dbReference type="AlphaFoldDB" id="A0A1V9ZGI3"/>
<feature type="region of interest" description="Disordered" evidence="8">
    <location>
        <begin position="1"/>
        <end position="24"/>
    </location>
</feature>
<name>A0A1V9ZGI3_ACHHY</name>
<evidence type="ECO:0000256" key="2">
    <source>
        <dbReference type="ARBA" id="ARBA00006916"/>
    </source>
</evidence>
<reference evidence="9 10" key="1">
    <citation type="journal article" date="2014" name="Genome Biol. Evol.">
        <title>The secreted proteins of Achlya hypogyna and Thraustotheca clavata identify the ancestral oomycete secretome and reveal gene acquisitions by horizontal gene transfer.</title>
        <authorList>
            <person name="Misner I."/>
            <person name="Blouin N."/>
            <person name="Leonard G."/>
            <person name="Richards T.A."/>
            <person name="Lane C.E."/>
        </authorList>
    </citation>
    <scope>NUCLEOTIDE SEQUENCE [LARGE SCALE GENOMIC DNA]</scope>
    <source>
        <strain evidence="9 10">ATCC 48635</strain>
    </source>
</reference>
<feature type="compositionally biased region" description="Basic residues" evidence="8">
    <location>
        <begin position="10"/>
        <end position="24"/>
    </location>
</feature>
<evidence type="ECO:0000256" key="1">
    <source>
        <dbReference type="ARBA" id="ARBA00004604"/>
    </source>
</evidence>
<dbReference type="STRING" id="1202772.A0A1V9ZGI3"/>
<evidence type="ECO:0000256" key="5">
    <source>
        <dbReference type="ARBA" id="ARBA00022552"/>
    </source>
</evidence>
<keyword evidence="6" id="KW-0175">Coiled coil</keyword>
<keyword evidence="10" id="KW-1185">Reference proteome</keyword>
<evidence type="ECO:0000256" key="8">
    <source>
        <dbReference type="SAM" id="MobiDB-lite"/>
    </source>
</evidence>
<feature type="region of interest" description="Disordered" evidence="8">
    <location>
        <begin position="182"/>
        <end position="218"/>
    </location>
</feature>
<dbReference type="GO" id="GO:0000462">
    <property type="term" value="P:maturation of SSU-rRNA from tricistronic rRNA transcript (SSU-rRNA, 5.8S rRNA, LSU-rRNA)"/>
    <property type="evidence" value="ECO:0007669"/>
    <property type="project" value="TreeGrafter"/>
</dbReference>
<dbReference type="InterPro" id="IPR050786">
    <property type="entry name" value="EFG1_rRNA-proc"/>
</dbReference>
<dbReference type="PANTHER" id="PTHR33911:SF1">
    <property type="entry name" value="RRNA-PROCESSING PROTEIN EFG1"/>
    <property type="match status" value="1"/>
</dbReference>
<dbReference type="PANTHER" id="PTHR33911">
    <property type="entry name" value="RRNA-PROCESSING PROTEIN EFG1"/>
    <property type="match status" value="1"/>
</dbReference>
<comment type="subcellular location">
    <subcellularLocation>
        <location evidence="1">Nucleus</location>
        <location evidence="1">Nucleolus</location>
    </subcellularLocation>
</comment>
<comment type="caution">
    <text evidence="9">The sequence shown here is derived from an EMBL/GenBank/DDBJ whole genome shotgun (WGS) entry which is preliminary data.</text>
</comment>
<dbReference type="Proteomes" id="UP000243579">
    <property type="component" value="Unassembled WGS sequence"/>
</dbReference>
<organism evidence="9 10">
    <name type="scientific">Achlya hypogyna</name>
    <name type="common">Oomycete</name>
    <name type="synonym">Protoachlya hypogyna</name>
    <dbReference type="NCBI Taxonomy" id="1202772"/>
    <lineage>
        <taxon>Eukaryota</taxon>
        <taxon>Sar</taxon>
        <taxon>Stramenopiles</taxon>
        <taxon>Oomycota</taxon>
        <taxon>Saprolegniomycetes</taxon>
        <taxon>Saprolegniales</taxon>
        <taxon>Achlyaceae</taxon>
        <taxon>Achlya</taxon>
    </lineage>
</organism>
<accession>A0A1V9ZGI3</accession>
<evidence type="ECO:0000256" key="7">
    <source>
        <dbReference type="ARBA" id="ARBA00023242"/>
    </source>
</evidence>
<comment type="similarity">
    <text evidence="2">Belongs to the EFG1 family.</text>
</comment>
<evidence type="ECO:0000256" key="3">
    <source>
        <dbReference type="ARBA" id="ARBA00018689"/>
    </source>
</evidence>
<dbReference type="EMBL" id="JNBR01000123">
    <property type="protein sequence ID" value="OQR97103.1"/>
    <property type="molecule type" value="Genomic_DNA"/>
</dbReference>
<evidence type="ECO:0000256" key="6">
    <source>
        <dbReference type="ARBA" id="ARBA00023054"/>
    </source>
</evidence>
<evidence type="ECO:0000313" key="9">
    <source>
        <dbReference type="EMBL" id="OQR97103.1"/>
    </source>
</evidence>
<evidence type="ECO:0000313" key="10">
    <source>
        <dbReference type="Proteomes" id="UP000243579"/>
    </source>
</evidence>
<dbReference type="OrthoDB" id="47732at2759"/>
<evidence type="ECO:0000256" key="4">
    <source>
        <dbReference type="ARBA" id="ARBA00019827"/>
    </source>
</evidence>
<feature type="compositionally biased region" description="Acidic residues" evidence="8">
    <location>
        <begin position="183"/>
        <end position="192"/>
    </location>
</feature>
<dbReference type="GO" id="GO:0030688">
    <property type="term" value="C:preribosome, small subunit precursor"/>
    <property type="evidence" value="ECO:0007669"/>
    <property type="project" value="TreeGrafter"/>
</dbReference>
<protein>
    <recommendedName>
        <fullName evidence="3">rRNA-processing protein EFG1</fullName>
    </recommendedName>
    <alternativeName>
        <fullName evidence="4">rRNA-processing protein efg1</fullName>
    </alternativeName>
</protein>
<dbReference type="InterPro" id="IPR019310">
    <property type="entry name" value="Efg1"/>
</dbReference>
<dbReference type="Pfam" id="PF10153">
    <property type="entry name" value="Efg1"/>
    <property type="match status" value="1"/>
</dbReference>
<sequence>MAPTAGTILRMKKAGKPKKKTQSLKNKVRNLERFLKKDTLPDDIRAAKAEELAALHAQMGTKAKQEQEREIALKYRKVKFFDRRRVMRTLKKLKQQLASEPTKALEKEYEAAKKDMMYIYYYPKGEKYINLFPDKAKKPLSTEDLARQAELKKAAVKAYKVEESHASFDSYCFCDAKEPTAAESDEEAASGDEETKKPKRKATEAKHKSKKRKTAADVQVVADMEAAAAAQDEDDFFM</sequence>
<keyword evidence="5" id="KW-0698">rRNA processing</keyword>
<dbReference type="GO" id="GO:0005730">
    <property type="term" value="C:nucleolus"/>
    <property type="evidence" value="ECO:0007669"/>
    <property type="project" value="UniProtKB-SubCell"/>
</dbReference>
<gene>
    <name evidence="9" type="ORF">ACHHYP_12748</name>
</gene>
<keyword evidence="7" id="KW-0539">Nucleus</keyword>
<feature type="compositionally biased region" description="Basic and acidic residues" evidence="8">
    <location>
        <begin position="193"/>
        <end position="206"/>
    </location>
</feature>